<dbReference type="EMBL" id="JAGGJR010000001">
    <property type="protein sequence ID" value="MBP1871370.1"/>
    <property type="molecule type" value="Genomic_DNA"/>
</dbReference>
<keyword evidence="2" id="KW-1185">Reference proteome</keyword>
<gene>
    <name evidence="1" type="ORF">J2Z19_001067</name>
</gene>
<evidence type="ECO:0000313" key="1">
    <source>
        <dbReference type="EMBL" id="MBP1871370.1"/>
    </source>
</evidence>
<comment type="caution">
    <text evidence="1">The sequence shown here is derived from an EMBL/GenBank/DDBJ whole genome shotgun (WGS) entry which is preliminary data.</text>
</comment>
<organism evidence="1 2">
    <name type="scientific">Ensifer adhaerens</name>
    <name type="common">Sinorhizobium morelense</name>
    <dbReference type="NCBI Taxonomy" id="106592"/>
    <lineage>
        <taxon>Bacteria</taxon>
        <taxon>Pseudomonadati</taxon>
        <taxon>Pseudomonadota</taxon>
        <taxon>Alphaproteobacteria</taxon>
        <taxon>Hyphomicrobiales</taxon>
        <taxon>Rhizobiaceae</taxon>
        <taxon>Sinorhizobium/Ensifer group</taxon>
        <taxon>Ensifer</taxon>
    </lineage>
</organism>
<reference evidence="1" key="1">
    <citation type="submission" date="2021-03" db="EMBL/GenBank/DDBJ databases">
        <title>Genomic Encyclopedia of Type Strains, Phase IV (KMG-IV): sequencing the most valuable type-strain genomes for metagenomic binning, comparative biology and taxonomic classification.</title>
        <authorList>
            <person name="Goeker M."/>
        </authorList>
    </citation>
    <scope>NUCLEOTIDE SEQUENCE</scope>
    <source>
        <strain evidence="1">DSM 18131</strain>
    </source>
</reference>
<evidence type="ECO:0000313" key="2">
    <source>
        <dbReference type="Proteomes" id="UP000823773"/>
    </source>
</evidence>
<name>A0ACC5SRE9_ENSAD</name>
<proteinExistence type="predicted"/>
<sequence>MRHLLLNWITIMTLGTTAQAAPLSATDNEILEILTTRIDEQKQSVGIVVGIIDAAGQRVVAHGRLEKDDPRPLDGNTVFEIGSVTKVFTALALADMAERGGVQLDTPVSQLLPESVVLRQAADGKPITLEHLAMHMSGLPRLPDNLMPADDNDPYADYGVAKLYAFLSSHQPTRQPGGEHAYSNLGYGLLGHVLALQSGQSYEALVRERIAIPLGMADTAITARPEWEGRRATGHDAGLEPTSDWDLGALPGAGALRSTTNDLLTFLQAAMGKKPSSLAPAFATMIATRKPLGDGSEEQALGWVISGSGERQIVWHNGGTGGYRSFVGFRPSTGVGVVVLSNTSTEVGVDDIGVHLLDRERSLAPAPVQRVAIAADPATYDAYVGTYRLAPGFDLTVFRDGNRLFAQATGQGPIEIFAEAEHRFFARSVDAQMTFEVPAGARAASLTLHQNGQDSPAARVGD</sequence>
<protein>
    <submittedName>
        <fullName evidence="1">CubicO group peptidase (Beta-lactamase class C family)</fullName>
    </submittedName>
</protein>
<dbReference type="Proteomes" id="UP000823773">
    <property type="component" value="Unassembled WGS sequence"/>
</dbReference>
<accession>A0ACC5SRE9</accession>